<feature type="region of interest" description="Disordered" evidence="1">
    <location>
        <begin position="153"/>
        <end position="202"/>
    </location>
</feature>
<evidence type="ECO:0000256" key="2">
    <source>
        <dbReference type="SAM" id="SignalP"/>
    </source>
</evidence>
<protein>
    <submittedName>
        <fullName evidence="3">Uncharacterized protein</fullName>
    </submittedName>
</protein>
<evidence type="ECO:0000256" key="1">
    <source>
        <dbReference type="SAM" id="MobiDB-lite"/>
    </source>
</evidence>
<feature type="region of interest" description="Disordered" evidence="1">
    <location>
        <begin position="219"/>
        <end position="258"/>
    </location>
</feature>
<organism evidence="3 4">
    <name type="scientific">Pontibaca salina</name>
    <dbReference type="NCBI Taxonomy" id="2795731"/>
    <lineage>
        <taxon>Bacteria</taxon>
        <taxon>Pseudomonadati</taxon>
        <taxon>Pseudomonadota</taxon>
        <taxon>Alphaproteobacteria</taxon>
        <taxon>Rhodobacterales</taxon>
        <taxon>Roseobacteraceae</taxon>
        <taxon>Pontibaca</taxon>
    </lineage>
</organism>
<proteinExistence type="predicted"/>
<dbReference type="AlphaFoldDB" id="A0A934HL77"/>
<keyword evidence="4" id="KW-1185">Reference proteome</keyword>
<comment type="caution">
    <text evidence="3">The sequence shown here is derived from an EMBL/GenBank/DDBJ whole genome shotgun (WGS) entry which is preliminary data.</text>
</comment>
<name>A0A934HL77_9RHOB</name>
<keyword evidence="2" id="KW-0732">Signal</keyword>
<feature type="chain" id="PRO_5036977869" evidence="2">
    <location>
        <begin position="20"/>
        <end position="763"/>
    </location>
</feature>
<dbReference type="RefSeq" id="WP_198684941.1">
    <property type="nucleotide sequence ID" value="NZ_JAEIJD010000002.1"/>
</dbReference>
<gene>
    <name evidence="3" type="ORF">JAO82_03410</name>
</gene>
<dbReference type="EMBL" id="JAEIJD010000002">
    <property type="protein sequence ID" value="MBI6628921.1"/>
    <property type="molecule type" value="Genomic_DNA"/>
</dbReference>
<dbReference type="Proteomes" id="UP000613255">
    <property type="component" value="Unassembled WGS sequence"/>
</dbReference>
<sequence>MPIIYLALFVLLLAFPVSAQTLAIRSGEHENFSRLVLTLPIGVEWSLTQQGRTAALTLDLPQVHFGIADVFKRIPRSRLARVTQSSAGAPLEMFLACDCKLKSFTLSDRRLVIDIMDPRTPSAQAPDIHQPILEPTFRFPMTAAGGRAVSAAPFMLNSRNRNRIPRPKSSQPDSRLQSGSNADTPPLPPKTDLPRAASRRSEKRLLAQIDRAVDQGLLDFTGSSRDAPEPEALVPDLKPPRETPSKPGLSAQTSVDRDLADVRNTMEIAGYGSNCYPAEMLKLAEWGSEDPFADQIGTWRSELYHEFDILNRDAQIGLAKNYIYFGFGAEAAQVLKLKSHRQENTEILLEMSRILDGLDAVSTESFLLHQGCSGASSLWAVLAASSLPPETNDDAVLQALMELPAHLRHLIGLRISRIYMSAGRAEIANTALRIAERASASRDPAVDLAAAEINALKGDRQTASEQAARVVTSGAEQAAEALVKLVKMRWETGGELPPETAELAEAFAMENRGSSLGDQLQEARVLALAMRNQFRAGFEALAAYEQHVRRPASPEIWGALFTAMTDRADDLVFLELVLGNTPLFAKGEFDHVTEKVAGRLMELGFHGQVQKLLGNDYGGRIDDDGLLIRAEAALAADLPHRAMAVLGKSVGSKADRLRAQALSKSKNHAEAAAFFTQANDAASAARSYWLAGELENIPDEAPLYGATAQSIPALDAGNNAELPPTPLAQARALLEGSEHSRGQISDLLDAMFVGENFDETAAN</sequence>
<feature type="compositionally biased region" description="Polar residues" evidence="1">
    <location>
        <begin position="168"/>
        <end position="182"/>
    </location>
</feature>
<reference evidence="3" key="1">
    <citation type="submission" date="2020-12" db="EMBL/GenBank/DDBJ databases">
        <title>Pontibaca salina gen. nov., sp. nov., isolated from marine sediment.</title>
        <authorList>
            <person name="Bo J."/>
            <person name="Wang S."/>
            <person name="Song X."/>
            <person name="Du Z."/>
        </authorList>
    </citation>
    <scope>NUCLEOTIDE SEQUENCE</scope>
    <source>
        <strain evidence="3">S1109L</strain>
    </source>
</reference>
<feature type="signal peptide" evidence="2">
    <location>
        <begin position="1"/>
        <end position="19"/>
    </location>
</feature>
<evidence type="ECO:0000313" key="3">
    <source>
        <dbReference type="EMBL" id="MBI6628921.1"/>
    </source>
</evidence>
<accession>A0A934HL77</accession>
<evidence type="ECO:0000313" key="4">
    <source>
        <dbReference type="Proteomes" id="UP000613255"/>
    </source>
</evidence>